<dbReference type="AlphaFoldDB" id="J9C2A7"/>
<name>J9C2A7_9ZZZZ</name>
<evidence type="ECO:0000313" key="1">
    <source>
        <dbReference type="EMBL" id="EJW93960.1"/>
    </source>
</evidence>
<reference evidence="1" key="1">
    <citation type="journal article" date="2012" name="PLoS ONE">
        <title>Gene sets for utilization of primary and secondary nutrition supplies in the distal gut of endangered iberian lynx.</title>
        <authorList>
            <person name="Alcaide M."/>
            <person name="Messina E."/>
            <person name="Richter M."/>
            <person name="Bargiela R."/>
            <person name="Peplies J."/>
            <person name="Huws S.A."/>
            <person name="Newbold C.J."/>
            <person name="Golyshin P.N."/>
            <person name="Simon M.A."/>
            <person name="Lopez G."/>
            <person name="Yakimov M.M."/>
            <person name="Ferrer M."/>
        </authorList>
    </citation>
    <scope>NUCLEOTIDE SEQUENCE</scope>
</reference>
<proteinExistence type="predicted"/>
<accession>J9C2A7</accession>
<comment type="caution">
    <text evidence="1">The sequence shown here is derived from an EMBL/GenBank/DDBJ whole genome shotgun (WGS) entry which is preliminary data.</text>
</comment>
<sequence>MRKEPTIPLNSGRKSTKNLRNCVRKPMNWATGPWKNLPNSPRRKPNIWVYR</sequence>
<protein>
    <submittedName>
        <fullName evidence="1">Uncharacterized protein</fullName>
    </submittedName>
</protein>
<dbReference type="EMBL" id="AMCI01006661">
    <property type="protein sequence ID" value="EJW93960.1"/>
    <property type="molecule type" value="Genomic_DNA"/>
</dbReference>
<organism evidence="1">
    <name type="scientific">gut metagenome</name>
    <dbReference type="NCBI Taxonomy" id="749906"/>
    <lineage>
        <taxon>unclassified sequences</taxon>
        <taxon>metagenomes</taxon>
        <taxon>organismal metagenomes</taxon>
    </lineage>
</organism>
<gene>
    <name evidence="1" type="ORF">EVA_17928</name>
</gene>